<dbReference type="GO" id="GO:0016746">
    <property type="term" value="F:acyltransferase activity"/>
    <property type="evidence" value="ECO:0007669"/>
    <property type="project" value="UniProtKB-KW"/>
</dbReference>
<evidence type="ECO:0000256" key="2">
    <source>
        <dbReference type="ARBA" id="ARBA00022679"/>
    </source>
</evidence>
<keyword evidence="3" id="KW-0012">Acyltransferase</keyword>
<protein>
    <submittedName>
        <fullName evidence="4">Uncharacterized protein</fullName>
    </submittedName>
</protein>
<dbReference type="Proteomes" id="UP001459277">
    <property type="component" value="Unassembled WGS sequence"/>
</dbReference>
<dbReference type="InterPro" id="IPR023213">
    <property type="entry name" value="CAT-like_dom_sf"/>
</dbReference>
<organism evidence="4 5">
    <name type="scientific">Lithocarpus litseifolius</name>
    <dbReference type="NCBI Taxonomy" id="425828"/>
    <lineage>
        <taxon>Eukaryota</taxon>
        <taxon>Viridiplantae</taxon>
        <taxon>Streptophyta</taxon>
        <taxon>Embryophyta</taxon>
        <taxon>Tracheophyta</taxon>
        <taxon>Spermatophyta</taxon>
        <taxon>Magnoliopsida</taxon>
        <taxon>eudicotyledons</taxon>
        <taxon>Gunneridae</taxon>
        <taxon>Pentapetalae</taxon>
        <taxon>rosids</taxon>
        <taxon>fabids</taxon>
        <taxon>Fagales</taxon>
        <taxon>Fagaceae</taxon>
        <taxon>Lithocarpus</taxon>
    </lineage>
</organism>
<sequence length="441" mass="49444">MGTLSVEVISKEIIKPSSPTPDHLTHYKLSFNDQLSPPVYNPMVLFFAPDHSDIEFNIDDISNRLKNSLSEVLTKYYPLAGRFKENRFIHCNDEGIPYVKTQVKCNLSDVINNPIPGELNKLVPFELDALTDITFGVQLNVFECGAIGIGACMSHKIADALSFFVFLKIWAATTFGGDNIESPQFEAATLFPPKDLSGYASGFGIIKENIITKRYVFDASMIETLRAKYADNEGLENQKQPSRVEALSTFIWTRFVAATKDESGPEKLYTVNHAVNLRPRTDPPQPQSSFGNLFSIAITIPILKNGDEGQGLVHQVREEISKIDKNYVKKLGEGSQHLSFMRDRASRFTKGEIVTFSFTSLCRFPLYETDFGWGKPIWVGSPALTFKNLVFFMDTPSSDGIEAYVSLKKEEMAKFESDEEFLTFVSLPGIHLKNLRVGVNK</sequence>
<gene>
    <name evidence="4" type="ORF">SO802_012024</name>
</gene>
<evidence type="ECO:0000256" key="1">
    <source>
        <dbReference type="ARBA" id="ARBA00009861"/>
    </source>
</evidence>
<reference evidence="4 5" key="1">
    <citation type="submission" date="2024-01" db="EMBL/GenBank/DDBJ databases">
        <title>A telomere-to-telomere, gap-free genome of sweet tea (Lithocarpus litseifolius).</title>
        <authorList>
            <person name="Zhou J."/>
        </authorList>
    </citation>
    <scope>NUCLEOTIDE SEQUENCE [LARGE SCALE GENOMIC DNA]</scope>
    <source>
        <strain evidence="4">Zhou-2022a</strain>
        <tissue evidence="4">Leaf</tissue>
    </source>
</reference>
<name>A0AAW2D450_9ROSI</name>
<evidence type="ECO:0000313" key="4">
    <source>
        <dbReference type="EMBL" id="KAL0004463.1"/>
    </source>
</evidence>
<proteinExistence type="inferred from homology"/>
<dbReference type="PANTHER" id="PTHR31623">
    <property type="entry name" value="F21J9.9"/>
    <property type="match status" value="1"/>
</dbReference>
<dbReference type="PANTHER" id="PTHR31623:SF46">
    <property type="entry name" value="VINORINE SYNTHASE-LIKE"/>
    <property type="match status" value="1"/>
</dbReference>
<comment type="similarity">
    <text evidence="1">Belongs to the plant acyltransferase family.</text>
</comment>
<keyword evidence="2" id="KW-0808">Transferase</keyword>
<keyword evidence="5" id="KW-1185">Reference proteome</keyword>
<evidence type="ECO:0000313" key="5">
    <source>
        <dbReference type="Proteomes" id="UP001459277"/>
    </source>
</evidence>
<dbReference type="Gene3D" id="3.30.559.10">
    <property type="entry name" value="Chloramphenicol acetyltransferase-like domain"/>
    <property type="match status" value="2"/>
</dbReference>
<dbReference type="Pfam" id="PF02458">
    <property type="entry name" value="Transferase"/>
    <property type="match status" value="1"/>
</dbReference>
<accession>A0AAW2D450</accession>
<dbReference type="AlphaFoldDB" id="A0AAW2D450"/>
<dbReference type="EMBL" id="JAZDWU010000004">
    <property type="protein sequence ID" value="KAL0004463.1"/>
    <property type="molecule type" value="Genomic_DNA"/>
</dbReference>
<evidence type="ECO:0000256" key="3">
    <source>
        <dbReference type="ARBA" id="ARBA00023315"/>
    </source>
</evidence>
<comment type="caution">
    <text evidence="4">The sequence shown here is derived from an EMBL/GenBank/DDBJ whole genome shotgun (WGS) entry which is preliminary data.</text>
</comment>